<evidence type="ECO:0000256" key="3">
    <source>
        <dbReference type="ARBA" id="ARBA00023163"/>
    </source>
</evidence>
<evidence type="ECO:0000256" key="1">
    <source>
        <dbReference type="ARBA" id="ARBA00023015"/>
    </source>
</evidence>
<sequence length="157" mass="17976">MDPKIQEITILIATLRNQRKTDLSEAQTWMLAHAIDNEQAALIPQIAIVGYHILDQLSIAKELNGTELAARIRVSRSGTTRAAKHLVNLHLVTSQRHPNNQKSIYYQLTTTGLQLAKLHQEMHQNLYRDLQVKIAKEYQPKELAIIARFLKEIVDHQ</sequence>
<dbReference type="InterPro" id="IPR052067">
    <property type="entry name" value="Metal_resp_HTH_trans_reg"/>
</dbReference>
<accession>A0ABS2EPI9</accession>
<keyword evidence="2" id="KW-0238">DNA-binding</keyword>
<dbReference type="RefSeq" id="WP_204776648.1">
    <property type="nucleotide sequence ID" value="NZ_JACJJQ010000025.1"/>
</dbReference>
<reference evidence="5 6" key="1">
    <citation type="journal article" date="2021" name="Sci. Rep.">
        <title>The distribution of antibiotic resistance genes in chicken gut microbiota commensals.</title>
        <authorList>
            <person name="Juricova H."/>
            <person name="Matiasovicova J."/>
            <person name="Kubasova T."/>
            <person name="Cejkova D."/>
            <person name="Rychlik I."/>
        </authorList>
    </citation>
    <scope>NUCLEOTIDE SEQUENCE [LARGE SCALE GENOMIC DNA]</scope>
    <source>
        <strain evidence="5 6">An810</strain>
    </source>
</reference>
<evidence type="ECO:0000259" key="4">
    <source>
        <dbReference type="PROSITE" id="PS50995"/>
    </source>
</evidence>
<dbReference type="SUPFAM" id="SSF46785">
    <property type="entry name" value="Winged helix' DNA-binding domain"/>
    <property type="match status" value="1"/>
</dbReference>
<evidence type="ECO:0000256" key="2">
    <source>
        <dbReference type="ARBA" id="ARBA00023125"/>
    </source>
</evidence>
<dbReference type="InterPro" id="IPR036390">
    <property type="entry name" value="WH_DNA-bd_sf"/>
</dbReference>
<dbReference type="Gene3D" id="1.10.10.10">
    <property type="entry name" value="Winged helix-like DNA-binding domain superfamily/Winged helix DNA-binding domain"/>
    <property type="match status" value="1"/>
</dbReference>
<gene>
    <name evidence="5" type="ORF">H5993_06095</name>
</gene>
<dbReference type="SMART" id="SM00347">
    <property type="entry name" value="HTH_MARR"/>
    <property type="match status" value="1"/>
</dbReference>
<dbReference type="PANTHER" id="PTHR35790">
    <property type="entry name" value="HTH-TYPE TRANSCRIPTIONAL REGULATOR PCHR"/>
    <property type="match status" value="1"/>
</dbReference>
<dbReference type="PANTHER" id="PTHR35790:SF4">
    <property type="entry name" value="HTH-TYPE TRANSCRIPTIONAL REGULATOR PCHR"/>
    <property type="match status" value="1"/>
</dbReference>
<name>A0ABS2EPI9_9LACO</name>
<dbReference type="Proteomes" id="UP000776629">
    <property type="component" value="Unassembled WGS sequence"/>
</dbReference>
<keyword evidence="3" id="KW-0804">Transcription</keyword>
<dbReference type="EMBL" id="JACJJQ010000025">
    <property type="protein sequence ID" value="MBM6754325.1"/>
    <property type="molecule type" value="Genomic_DNA"/>
</dbReference>
<keyword evidence="1" id="KW-0805">Transcription regulation</keyword>
<comment type="caution">
    <text evidence="5">The sequence shown here is derived from an EMBL/GenBank/DDBJ whole genome shotgun (WGS) entry which is preliminary data.</text>
</comment>
<dbReference type="Pfam" id="PF01047">
    <property type="entry name" value="MarR"/>
    <property type="match status" value="1"/>
</dbReference>
<keyword evidence="6" id="KW-1185">Reference proteome</keyword>
<organism evidence="5 6">
    <name type="scientific">Limosilactobacillus alvi</name>
    <dbReference type="NCBI Taxonomy" id="990412"/>
    <lineage>
        <taxon>Bacteria</taxon>
        <taxon>Bacillati</taxon>
        <taxon>Bacillota</taxon>
        <taxon>Bacilli</taxon>
        <taxon>Lactobacillales</taxon>
        <taxon>Lactobacillaceae</taxon>
        <taxon>Limosilactobacillus</taxon>
    </lineage>
</organism>
<dbReference type="PROSITE" id="PS50995">
    <property type="entry name" value="HTH_MARR_2"/>
    <property type="match status" value="1"/>
</dbReference>
<dbReference type="InterPro" id="IPR036388">
    <property type="entry name" value="WH-like_DNA-bd_sf"/>
</dbReference>
<proteinExistence type="predicted"/>
<feature type="domain" description="HTH marR-type" evidence="4">
    <location>
        <begin position="5"/>
        <end position="155"/>
    </location>
</feature>
<evidence type="ECO:0000313" key="5">
    <source>
        <dbReference type="EMBL" id="MBM6754325.1"/>
    </source>
</evidence>
<protein>
    <submittedName>
        <fullName evidence="5">MarR family transcriptional regulator</fullName>
    </submittedName>
</protein>
<dbReference type="InterPro" id="IPR000835">
    <property type="entry name" value="HTH_MarR-typ"/>
</dbReference>
<evidence type="ECO:0000313" key="6">
    <source>
        <dbReference type="Proteomes" id="UP000776629"/>
    </source>
</evidence>